<accession>A0AA86NJJ2</accession>
<comment type="catalytic activity">
    <reaction evidence="8 9">
        <text>guanosine(26) in tRNA + 2 S-adenosyl-L-methionine = N(2)-dimethylguanosine(26) in tRNA + 2 S-adenosyl-L-homocysteine + 2 H(+)</text>
        <dbReference type="Rhea" id="RHEA:43140"/>
        <dbReference type="Rhea" id="RHEA-COMP:10359"/>
        <dbReference type="Rhea" id="RHEA-COMP:10360"/>
        <dbReference type="ChEBI" id="CHEBI:15378"/>
        <dbReference type="ChEBI" id="CHEBI:57856"/>
        <dbReference type="ChEBI" id="CHEBI:59789"/>
        <dbReference type="ChEBI" id="CHEBI:74269"/>
        <dbReference type="ChEBI" id="CHEBI:74513"/>
        <dbReference type="EC" id="2.1.1.216"/>
    </reaction>
</comment>
<evidence type="ECO:0000256" key="9">
    <source>
        <dbReference type="PROSITE-ProRule" id="PRU00958"/>
    </source>
</evidence>
<dbReference type="EMBL" id="CATOUU010000200">
    <property type="protein sequence ID" value="CAI9920430.1"/>
    <property type="molecule type" value="Genomic_DNA"/>
</dbReference>
<evidence type="ECO:0000313" key="12">
    <source>
        <dbReference type="EMBL" id="CAL6061225.1"/>
    </source>
</evidence>
<comment type="similarity">
    <text evidence="9">Belongs to the class I-like SAM-binding methyltransferase superfamily. Trm1 family.</text>
</comment>
<keyword evidence="5 9" id="KW-0819">tRNA processing</keyword>
<dbReference type="GO" id="GO:0000049">
    <property type="term" value="F:tRNA binding"/>
    <property type="evidence" value="ECO:0007669"/>
    <property type="project" value="UniProtKB-UniRule"/>
</dbReference>
<keyword evidence="3 9" id="KW-0808">Transferase</keyword>
<gene>
    <name evidence="12" type="ORF">HINF_LOCUS49603</name>
    <name evidence="11" type="ORF">HINF_LOCUS8075</name>
</gene>
<dbReference type="Pfam" id="PF02005">
    <property type="entry name" value="TRM"/>
    <property type="match status" value="2"/>
</dbReference>
<evidence type="ECO:0000256" key="2">
    <source>
        <dbReference type="ARBA" id="ARBA00022603"/>
    </source>
</evidence>
<evidence type="ECO:0000313" key="13">
    <source>
        <dbReference type="Proteomes" id="UP001642409"/>
    </source>
</evidence>
<evidence type="ECO:0000256" key="1">
    <source>
        <dbReference type="ARBA" id="ARBA00022555"/>
    </source>
</evidence>
<keyword evidence="1 9" id="KW-0820">tRNA-binding</keyword>
<feature type="coiled-coil region" evidence="10">
    <location>
        <begin position="344"/>
        <end position="374"/>
    </location>
</feature>
<evidence type="ECO:0000256" key="3">
    <source>
        <dbReference type="ARBA" id="ARBA00022679"/>
    </source>
</evidence>
<keyword evidence="2 9" id="KW-0489">Methyltransferase</keyword>
<keyword evidence="10" id="KW-0175">Coiled coil</keyword>
<dbReference type="Proteomes" id="UP001642409">
    <property type="component" value="Unassembled WGS sequence"/>
</dbReference>
<evidence type="ECO:0000256" key="8">
    <source>
        <dbReference type="ARBA" id="ARBA00051897"/>
    </source>
</evidence>
<dbReference type="EC" id="2.1.1.216" evidence="7 9"/>
<dbReference type="GO" id="GO:0160104">
    <property type="term" value="F:tRNA (guanine(26)-N2)-dimethyltransferase activity"/>
    <property type="evidence" value="ECO:0007669"/>
    <property type="project" value="UniProtKB-UniRule"/>
</dbReference>
<evidence type="ECO:0000256" key="5">
    <source>
        <dbReference type="ARBA" id="ARBA00022694"/>
    </source>
</evidence>
<dbReference type="InterPro" id="IPR029063">
    <property type="entry name" value="SAM-dependent_MTases_sf"/>
</dbReference>
<dbReference type="GO" id="GO:0002940">
    <property type="term" value="P:tRNA N2-guanine methylation"/>
    <property type="evidence" value="ECO:0007669"/>
    <property type="project" value="TreeGrafter"/>
</dbReference>
<evidence type="ECO:0000313" key="11">
    <source>
        <dbReference type="EMBL" id="CAI9920430.1"/>
    </source>
</evidence>
<dbReference type="AlphaFoldDB" id="A0AA86NJJ2"/>
<keyword evidence="4 9" id="KW-0949">S-adenosyl-L-methionine</keyword>
<dbReference type="EMBL" id="CAXDID020000234">
    <property type="protein sequence ID" value="CAL6061225.1"/>
    <property type="molecule type" value="Genomic_DNA"/>
</dbReference>
<evidence type="ECO:0000256" key="4">
    <source>
        <dbReference type="ARBA" id="ARBA00022691"/>
    </source>
</evidence>
<evidence type="ECO:0000256" key="6">
    <source>
        <dbReference type="ARBA" id="ARBA00022884"/>
    </source>
</evidence>
<dbReference type="Gene3D" id="3.40.50.150">
    <property type="entry name" value="Vaccinia Virus protein VP39"/>
    <property type="match status" value="1"/>
</dbReference>
<dbReference type="InterPro" id="IPR002905">
    <property type="entry name" value="Trm1"/>
</dbReference>
<keyword evidence="6 9" id="KW-0694">RNA-binding</keyword>
<organism evidence="11">
    <name type="scientific">Hexamita inflata</name>
    <dbReference type="NCBI Taxonomy" id="28002"/>
    <lineage>
        <taxon>Eukaryota</taxon>
        <taxon>Metamonada</taxon>
        <taxon>Diplomonadida</taxon>
        <taxon>Hexamitidae</taxon>
        <taxon>Hexamitinae</taxon>
        <taxon>Hexamita</taxon>
    </lineage>
</organism>
<name>A0AA86NJJ2_9EUKA</name>
<dbReference type="PANTHER" id="PTHR10631:SF3">
    <property type="entry name" value="TRNA (GUANINE(26)-N(2))-DIMETHYLTRANSFERASE"/>
    <property type="match status" value="1"/>
</dbReference>
<reference evidence="11" key="1">
    <citation type="submission" date="2023-06" db="EMBL/GenBank/DDBJ databases">
        <authorList>
            <person name="Kurt Z."/>
        </authorList>
    </citation>
    <scope>NUCLEOTIDE SEQUENCE</scope>
</reference>
<protein>
    <recommendedName>
        <fullName evidence="7 9">tRNA (guanine(26)-N(2))-dimethyltransferase</fullName>
        <ecNumber evidence="7 9">2.1.1.216</ecNumber>
    </recommendedName>
</protein>
<dbReference type="SUPFAM" id="SSF53335">
    <property type="entry name" value="S-adenosyl-L-methionine-dependent methyltransferases"/>
    <property type="match status" value="2"/>
</dbReference>
<dbReference type="PROSITE" id="PS51626">
    <property type="entry name" value="SAM_MT_TRM1"/>
    <property type="match status" value="1"/>
</dbReference>
<keyword evidence="13" id="KW-1185">Reference proteome</keyword>
<evidence type="ECO:0000256" key="10">
    <source>
        <dbReference type="SAM" id="Coils"/>
    </source>
</evidence>
<sequence>MDNQDKLEPQVIEGKAKLYKLDENPVFYNETQIFNRDFSMLAAHTFLKYHMPRDAIYRSEANILDALSASGLRALRYAQEMEAQYECNDIRRKGDNEQDTILKAQWVESGQSAESYKQVHVGRKAQVRSTVWANDISENALKSIAFNSEHQDQPVTIKPSLSDANKLMFSNQQFSVIDLDPYGHPSVFYDAAINALDNDGLLAATATDGLITCGRQPVECLVRYQSLPAQAPFCHEFSVRIVLGSLVQACVRARVSMNVLFSFYHAHYLRVFVKIDKKNKSGAADLLNHIALFQYCKKCGVYEQAQTMGEQTIFVTSKKCKICGQNNFNAGPIWTGKIADPEFCQQLENEITAAENNENQLKLVQNKLMKAQIAYIKEEYDKKALCLDLQTLCSAIHSPCISQNSFMSYCASLGRYALPTSFMVTGAKSDITIDELAKLLYIWHQLMIACGKSKQEWTGNKIEGVKITEQNARDIFTSVGIQNIDEIIPKIQELIGESTIDISPKSNAKWKELRDMGLFEANPQKNWGPKKMK</sequence>
<dbReference type="PANTHER" id="PTHR10631">
    <property type="entry name" value="N 2 ,N 2 -DIMETHYLGUANOSINE TRNA METHYLTRANSFERASE"/>
    <property type="match status" value="1"/>
</dbReference>
<reference evidence="12 13" key="2">
    <citation type="submission" date="2024-07" db="EMBL/GenBank/DDBJ databases">
        <authorList>
            <person name="Akdeniz Z."/>
        </authorList>
    </citation>
    <scope>NUCLEOTIDE SEQUENCE [LARGE SCALE GENOMIC DNA]</scope>
</reference>
<comment type="caution">
    <text evidence="11">The sequence shown here is derived from an EMBL/GenBank/DDBJ whole genome shotgun (WGS) entry which is preliminary data.</text>
</comment>
<proteinExistence type="inferred from homology"/>
<evidence type="ECO:0000256" key="7">
    <source>
        <dbReference type="ARBA" id="ARBA00039099"/>
    </source>
</evidence>